<sequence>MCEYNQFGGRSASRCLTGSRAPPTRQVLQGSRCRLEPLTLAHASDLFAAHQLAPDARSWTWLLREPESNLAEFSAGWSRSPRWQTRFILPSDQQRGKAVGSLALMRIDIAHGVVEVGHVHFSPLLSRTAMATEAHWLLMQYVFDTLGYRRYEWKCNSLNIPSARAARRLGFQYEGRFRRALVSKGHNRDTDWFSVIDGEWPELDNAMRQWLAADNFTADGQQRRSLESFR</sequence>
<dbReference type="AlphaFoldDB" id="A0A5C2LJG2"/>
<dbReference type="EMBL" id="CP043670">
    <property type="protein sequence ID" value="QEP92577.1"/>
    <property type="molecule type" value="Genomic_DNA"/>
</dbReference>
<evidence type="ECO:0000259" key="1">
    <source>
        <dbReference type="PROSITE" id="PS51186"/>
    </source>
</evidence>
<dbReference type="Gene3D" id="3.40.630.30">
    <property type="match status" value="1"/>
</dbReference>
<gene>
    <name evidence="2" type="ORF">FZ928_14975</name>
</gene>
<feature type="domain" description="N-acetyltransferase" evidence="1">
    <location>
        <begin position="33"/>
        <end position="189"/>
    </location>
</feature>
<dbReference type="Pfam" id="PF13302">
    <property type="entry name" value="Acetyltransf_3"/>
    <property type="match status" value="1"/>
</dbReference>
<proteinExistence type="predicted"/>
<dbReference type="FunFam" id="3.40.630.30:FF:000047">
    <property type="entry name" value="Acetyltransferase, GNAT family"/>
    <property type="match status" value="1"/>
</dbReference>
<dbReference type="GO" id="GO:0008999">
    <property type="term" value="F:protein-N-terminal-alanine acetyltransferase activity"/>
    <property type="evidence" value="ECO:0007669"/>
    <property type="project" value="TreeGrafter"/>
</dbReference>
<protein>
    <submittedName>
        <fullName evidence="2">GNAT family N-acetyltransferase</fullName>
    </submittedName>
</protein>
<evidence type="ECO:0000313" key="2">
    <source>
        <dbReference type="EMBL" id="QEP92577.1"/>
    </source>
</evidence>
<dbReference type="SUPFAM" id="SSF55729">
    <property type="entry name" value="Acyl-CoA N-acyltransferases (Nat)"/>
    <property type="match status" value="1"/>
</dbReference>
<dbReference type="PANTHER" id="PTHR43441">
    <property type="entry name" value="RIBOSOMAL-PROTEIN-SERINE ACETYLTRANSFERASE"/>
    <property type="match status" value="1"/>
</dbReference>
<keyword evidence="2" id="KW-0808">Transferase</keyword>
<dbReference type="Proteomes" id="UP000325127">
    <property type="component" value="Chromosome"/>
</dbReference>
<accession>A0A5C2LJG2</accession>
<dbReference type="InterPro" id="IPR016181">
    <property type="entry name" value="Acyl_CoA_acyltransferase"/>
</dbReference>
<dbReference type="PROSITE" id="PS51186">
    <property type="entry name" value="GNAT"/>
    <property type="match status" value="1"/>
</dbReference>
<dbReference type="InterPro" id="IPR051908">
    <property type="entry name" value="Ribosomal_N-acetyltransferase"/>
</dbReference>
<dbReference type="InterPro" id="IPR000182">
    <property type="entry name" value="GNAT_dom"/>
</dbReference>
<evidence type="ECO:0000313" key="3">
    <source>
        <dbReference type="Proteomes" id="UP000325127"/>
    </source>
</evidence>
<name>A0A5C2LJG2_KLEPN</name>
<dbReference type="GO" id="GO:1990189">
    <property type="term" value="F:protein N-terminal-serine acetyltransferase activity"/>
    <property type="evidence" value="ECO:0007669"/>
    <property type="project" value="TreeGrafter"/>
</dbReference>
<dbReference type="PANTHER" id="PTHR43441:SF2">
    <property type="entry name" value="FAMILY ACETYLTRANSFERASE, PUTATIVE (AFU_ORTHOLOGUE AFUA_7G00850)-RELATED"/>
    <property type="match status" value="1"/>
</dbReference>
<reference evidence="2 3" key="1">
    <citation type="submission" date="2019-08" db="EMBL/GenBank/DDBJ databases">
        <title>Emergence of NDM-5-producing hypervirulent Klebsiella pneumoniae from clinical infections.</title>
        <authorList>
            <person name="Shen Z."/>
            <person name="Zhang H."/>
            <person name="Li M."/>
        </authorList>
    </citation>
    <scope>NUCLEOTIDE SEQUENCE [LARGE SCALE GENOMIC DNA]</scope>
    <source>
        <strain evidence="2 3">RJ18-01</strain>
    </source>
</reference>
<organism evidence="2 3">
    <name type="scientific">Klebsiella pneumoniae</name>
    <dbReference type="NCBI Taxonomy" id="573"/>
    <lineage>
        <taxon>Bacteria</taxon>
        <taxon>Pseudomonadati</taxon>
        <taxon>Pseudomonadota</taxon>
        <taxon>Gammaproteobacteria</taxon>
        <taxon>Enterobacterales</taxon>
        <taxon>Enterobacteriaceae</taxon>
        <taxon>Klebsiella/Raoultella group</taxon>
        <taxon>Klebsiella</taxon>
        <taxon>Klebsiella pneumoniae complex</taxon>
    </lineage>
</organism>